<evidence type="ECO:0000256" key="8">
    <source>
        <dbReference type="ARBA" id="ARBA00022705"/>
    </source>
</evidence>
<dbReference type="GO" id="GO:0016787">
    <property type="term" value="F:hydrolase activity"/>
    <property type="evidence" value="ECO:0007669"/>
    <property type="project" value="UniProtKB-KW"/>
</dbReference>
<keyword evidence="6" id="KW-0808">Transferase</keyword>
<dbReference type="GO" id="GO:0003677">
    <property type="term" value="F:DNA binding"/>
    <property type="evidence" value="ECO:0007669"/>
    <property type="project" value="UniProtKB-KW"/>
</dbReference>
<comment type="catalytic activity">
    <reaction evidence="19">
        <text>ATP + H2O = ADP + phosphate + H(+)</text>
        <dbReference type="Rhea" id="RHEA:13065"/>
        <dbReference type="ChEBI" id="CHEBI:15377"/>
        <dbReference type="ChEBI" id="CHEBI:15378"/>
        <dbReference type="ChEBI" id="CHEBI:30616"/>
        <dbReference type="ChEBI" id="CHEBI:43474"/>
        <dbReference type="ChEBI" id="CHEBI:456216"/>
    </reaction>
</comment>
<evidence type="ECO:0000256" key="14">
    <source>
        <dbReference type="ARBA" id="ARBA00023124"/>
    </source>
</evidence>
<dbReference type="Pfam" id="PF00910">
    <property type="entry name" value="RNA_helicase"/>
    <property type="match status" value="1"/>
</dbReference>
<dbReference type="Pfam" id="PF02407">
    <property type="entry name" value="Viral_Rep"/>
    <property type="match status" value="1"/>
</dbReference>
<evidence type="ECO:0000256" key="12">
    <source>
        <dbReference type="ARBA" id="ARBA00022759"/>
    </source>
</evidence>
<evidence type="ECO:0000256" key="16">
    <source>
        <dbReference type="ARBA" id="ARBA00023268"/>
    </source>
</evidence>
<evidence type="ECO:0000256" key="1">
    <source>
        <dbReference type="ARBA" id="ARBA00001936"/>
    </source>
</evidence>
<dbReference type="InterPro" id="IPR000605">
    <property type="entry name" value="Helicase_SF3_ssDNA/RNA_vir"/>
</dbReference>
<name>A0A8A4XCY2_9VIRU</name>
<keyword evidence="11" id="KW-0547">Nucleotide-binding</keyword>
<evidence type="ECO:0000256" key="11">
    <source>
        <dbReference type="ARBA" id="ARBA00022741"/>
    </source>
</evidence>
<dbReference type="GO" id="GO:0000166">
    <property type="term" value="F:nucleotide binding"/>
    <property type="evidence" value="ECO:0007669"/>
    <property type="project" value="UniProtKB-KW"/>
</dbReference>
<dbReference type="EMBL" id="MW182872">
    <property type="protein sequence ID" value="QTE03556.1"/>
    <property type="molecule type" value="Genomic_DNA"/>
</dbReference>
<organism evidence="21">
    <name type="scientific">Prunella montanella CRESS-DNA-virus sp</name>
    <dbReference type="NCBI Taxonomy" id="2815056"/>
    <lineage>
        <taxon>Viruses</taxon>
        <taxon>Monodnaviria</taxon>
        <taxon>Shotokuvirae</taxon>
        <taxon>Cressdnaviricota</taxon>
    </lineage>
</organism>
<evidence type="ECO:0000256" key="5">
    <source>
        <dbReference type="ARBA" id="ARBA00022562"/>
    </source>
</evidence>
<proteinExistence type="inferred from homology"/>
<evidence type="ECO:0000256" key="18">
    <source>
        <dbReference type="ARBA" id="ARBA00032243"/>
    </source>
</evidence>
<keyword evidence="16" id="KW-0511">Multifunctional enzyme</keyword>
<evidence type="ECO:0000256" key="10">
    <source>
        <dbReference type="ARBA" id="ARBA00022723"/>
    </source>
</evidence>
<reference evidence="21" key="1">
    <citation type="submission" date="2020-10" db="EMBL/GenBank/DDBJ databases">
        <title>CRESS DNA virus dark matter in the feces of wild birds.</title>
        <authorList>
            <person name="Yang S."/>
            <person name="Zhang W."/>
        </authorList>
    </citation>
    <scope>NUCLEOTIDE SEQUENCE</scope>
    <source>
        <strain evidence="21">Bbr144usv8</strain>
    </source>
</reference>
<keyword evidence="7" id="KW-0548">Nucleotidyltransferase</keyword>
<comment type="subcellular location">
    <subcellularLocation>
        <location evidence="2">Host nucleus</location>
    </subcellularLocation>
</comment>
<dbReference type="GO" id="GO:0042025">
    <property type="term" value="C:host cell nucleus"/>
    <property type="evidence" value="ECO:0007669"/>
    <property type="project" value="UniProtKB-SubCell"/>
</dbReference>
<dbReference type="SUPFAM" id="SSF52540">
    <property type="entry name" value="P-loop containing nucleoside triphosphate hydrolases"/>
    <property type="match status" value="1"/>
</dbReference>
<keyword evidence="8" id="KW-0235">DNA replication</keyword>
<evidence type="ECO:0000313" key="21">
    <source>
        <dbReference type="EMBL" id="QTE03556.1"/>
    </source>
</evidence>
<protein>
    <recommendedName>
        <fullName evidence="4">Replication-associated protein</fullName>
    </recommendedName>
    <alternativeName>
        <fullName evidence="17">ATP-dependent helicase Rep</fullName>
    </alternativeName>
    <alternativeName>
        <fullName evidence="18">RepP</fullName>
    </alternativeName>
</protein>
<evidence type="ECO:0000256" key="9">
    <source>
        <dbReference type="ARBA" id="ARBA00022722"/>
    </source>
</evidence>
<dbReference type="GO" id="GO:0016779">
    <property type="term" value="F:nucleotidyltransferase activity"/>
    <property type="evidence" value="ECO:0007669"/>
    <property type="project" value="UniProtKB-KW"/>
</dbReference>
<dbReference type="PROSITE" id="PS52020">
    <property type="entry name" value="CRESS_DNA_REP"/>
    <property type="match status" value="1"/>
</dbReference>
<evidence type="ECO:0000256" key="17">
    <source>
        <dbReference type="ARBA" id="ARBA00030754"/>
    </source>
</evidence>
<accession>A0A8A4XCY2</accession>
<evidence type="ECO:0000256" key="4">
    <source>
        <dbReference type="ARBA" id="ARBA00014531"/>
    </source>
</evidence>
<evidence type="ECO:0000256" key="7">
    <source>
        <dbReference type="ARBA" id="ARBA00022695"/>
    </source>
</evidence>
<keyword evidence="15" id="KW-0238">DNA-binding</keyword>
<dbReference type="GO" id="GO:0003724">
    <property type="term" value="F:RNA helicase activity"/>
    <property type="evidence" value="ECO:0007669"/>
    <property type="project" value="InterPro"/>
</dbReference>
<evidence type="ECO:0000256" key="2">
    <source>
        <dbReference type="ARBA" id="ARBA00004147"/>
    </source>
</evidence>
<dbReference type="GO" id="GO:0003723">
    <property type="term" value="F:RNA binding"/>
    <property type="evidence" value="ECO:0007669"/>
    <property type="project" value="InterPro"/>
</dbReference>
<comment type="similarity">
    <text evidence="3">Belongs to the nanoviruses/circoviruses replication-associated protein family.</text>
</comment>
<evidence type="ECO:0000259" key="20">
    <source>
        <dbReference type="PROSITE" id="PS52020"/>
    </source>
</evidence>
<keyword evidence="5" id="KW-1048">Host nucleus</keyword>
<feature type="domain" description="CRESS-DNA virus Rep endonuclease" evidence="20">
    <location>
        <begin position="1"/>
        <end position="99"/>
    </location>
</feature>
<evidence type="ECO:0000256" key="13">
    <source>
        <dbReference type="ARBA" id="ARBA00022801"/>
    </source>
</evidence>
<keyword evidence="10" id="KW-0479">Metal-binding</keyword>
<dbReference type="Gene3D" id="3.40.1310.20">
    <property type="match status" value="1"/>
</dbReference>
<evidence type="ECO:0000256" key="19">
    <source>
        <dbReference type="ARBA" id="ARBA00049360"/>
    </source>
</evidence>
<evidence type="ECO:0000256" key="6">
    <source>
        <dbReference type="ARBA" id="ARBA00022679"/>
    </source>
</evidence>
<keyword evidence="12" id="KW-0255">Endonuclease</keyword>
<comment type="cofactor">
    <cofactor evidence="1">
        <name>Mn(2+)</name>
        <dbReference type="ChEBI" id="CHEBI:29035"/>
    </cofactor>
</comment>
<keyword evidence="14" id="KW-0190">Covalent protein-DNA linkage</keyword>
<sequence>MARARNYVFTLNNPDGLLDPTILKDCVYLLYQEEVGESGTHHFQGVVCFSKQKRITEIKKMLNENAIHLEVMRGTIQQASEYASKLDTRIGGPYEWGTKPGGQGTRTDLIAIRNELKSGKRFRDLVEDDKVLPSVARFMKFVERLEREYTVHPDRTDIVVTLHTGPAGYGKTHCACDGNFSSPDIYWYDGGFWDGYVAQKHVILDEFGGSTMQPKVFQRVCDKYPYTVNIKGSSAPLSATRFDITTNYDPAHWWREDTQWNRDAVYRRIHIVHYHYAPRAMRIFRSDDDGCAMHKYLAYVNNPHVHTTST</sequence>
<keyword evidence="13" id="KW-0378">Hydrolase</keyword>
<evidence type="ECO:0000256" key="15">
    <source>
        <dbReference type="ARBA" id="ARBA00023125"/>
    </source>
</evidence>
<evidence type="ECO:0000256" key="3">
    <source>
        <dbReference type="ARBA" id="ARBA00008545"/>
    </source>
</evidence>
<keyword evidence="9" id="KW-0540">Nuclease</keyword>
<dbReference type="GO" id="GO:0006260">
    <property type="term" value="P:DNA replication"/>
    <property type="evidence" value="ECO:0007669"/>
    <property type="project" value="UniProtKB-KW"/>
</dbReference>
<dbReference type="GO" id="GO:0004519">
    <property type="term" value="F:endonuclease activity"/>
    <property type="evidence" value="ECO:0007669"/>
    <property type="project" value="UniProtKB-KW"/>
</dbReference>
<dbReference type="GO" id="GO:0046872">
    <property type="term" value="F:metal ion binding"/>
    <property type="evidence" value="ECO:0007669"/>
    <property type="project" value="UniProtKB-KW"/>
</dbReference>
<dbReference type="InterPro" id="IPR027417">
    <property type="entry name" value="P-loop_NTPase"/>
</dbReference>
<dbReference type="InterPro" id="IPR049912">
    <property type="entry name" value="CRESS_DNA_REP"/>
</dbReference>